<dbReference type="InterPro" id="IPR005516">
    <property type="entry name" value="Remorin_C"/>
</dbReference>
<sequence length="276" mass="31397">MEEFQVTLLSSPFLSSYTCSHRPSQYLSLAFALAVALPSQAFCSSSGGNFAPVLPPTSRWMDMRYNIMLSKLVQHALLALYELHEKFDSDKDAATNISWDVSRRDMATQMSPEGSPYSSPRRLSFSPSTPFVLPIVELESPKTSKLEVRDIHVDEWLTVTRMKRKEAKITAWKNLEKAKAEAAISMDQLCKSISMKFYHVLSSLYVIEMKLEKKRSSSMDKIMKKLRSAQKKDQEMRRSVLTNLSHQVVKTSNKLVSFRRTCQISSLSGCFTCHAF</sequence>
<dbReference type="STRING" id="542762.A0A4S4E8X1"/>
<evidence type="ECO:0000259" key="2">
    <source>
        <dbReference type="Pfam" id="PF03763"/>
    </source>
</evidence>
<comment type="caution">
    <text evidence="3">The sequence shown here is derived from an EMBL/GenBank/DDBJ whole genome shotgun (WGS) entry which is preliminary data.</text>
</comment>
<dbReference type="AlphaFoldDB" id="A0A4S4E8X1"/>
<gene>
    <name evidence="3" type="ORF">TEA_012502</name>
</gene>
<reference evidence="3 4" key="1">
    <citation type="journal article" date="2018" name="Proc. Natl. Acad. Sci. U.S.A.">
        <title>Draft genome sequence of Camellia sinensis var. sinensis provides insights into the evolution of the tea genome and tea quality.</title>
        <authorList>
            <person name="Wei C."/>
            <person name="Yang H."/>
            <person name="Wang S."/>
            <person name="Zhao J."/>
            <person name="Liu C."/>
            <person name="Gao L."/>
            <person name="Xia E."/>
            <person name="Lu Y."/>
            <person name="Tai Y."/>
            <person name="She G."/>
            <person name="Sun J."/>
            <person name="Cao H."/>
            <person name="Tong W."/>
            <person name="Gao Q."/>
            <person name="Li Y."/>
            <person name="Deng W."/>
            <person name="Jiang X."/>
            <person name="Wang W."/>
            <person name="Chen Q."/>
            <person name="Zhang S."/>
            <person name="Li H."/>
            <person name="Wu J."/>
            <person name="Wang P."/>
            <person name="Li P."/>
            <person name="Shi C."/>
            <person name="Zheng F."/>
            <person name="Jian J."/>
            <person name="Huang B."/>
            <person name="Shan D."/>
            <person name="Shi M."/>
            <person name="Fang C."/>
            <person name="Yue Y."/>
            <person name="Li F."/>
            <person name="Li D."/>
            <person name="Wei S."/>
            <person name="Han B."/>
            <person name="Jiang C."/>
            <person name="Yin Y."/>
            <person name="Xia T."/>
            <person name="Zhang Z."/>
            <person name="Bennetzen J.L."/>
            <person name="Zhao S."/>
            <person name="Wan X."/>
        </authorList>
    </citation>
    <scope>NUCLEOTIDE SEQUENCE [LARGE SCALE GENOMIC DNA]</scope>
    <source>
        <strain evidence="4">cv. Shuchazao</strain>
        <tissue evidence="3">Leaf</tissue>
    </source>
</reference>
<evidence type="ECO:0000313" key="3">
    <source>
        <dbReference type="EMBL" id="THG12552.1"/>
    </source>
</evidence>
<dbReference type="PANTHER" id="PTHR31471">
    <property type="entry name" value="OS02G0116800 PROTEIN"/>
    <property type="match status" value="1"/>
</dbReference>
<protein>
    <recommendedName>
        <fullName evidence="2">Remorin C-terminal domain-containing protein</fullName>
    </recommendedName>
</protein>
<proteinExistence type="inferred from homology"/>
<dbReference type="PANTHER" id="PTHR31471:SF13">
    <property type="entry name" value="REMORIN FAMILY PROTEIN"/>
    <property type="match status" value="1"/>
</dbReference>
<dbReference type="Pfam" id="PF03763">
    <property type="entry name" value="Remorin_C"/>
    <property type="match status" value="1"/>
</dbReference>
<name>A0A4S4E8X1_CAMSN</name>
<evidence type="ECO:0000313" key="4">
    <source>
        <dbReference type="Proteomes" id="UP000306102"/>
    </source>
</evidence>
<dbReference type="EMBL" id="SDRB02006508">
    <property type="protein sequence ID" value="THG12552.1"/>
    <property type="molecule type" value="Genomic_DNA"/>
</dbReference>
<keyword evidence="4" id="KW-1185">Reference proteome</keyword>
<comment type="similarity">
    <text evidence="1">Belongs to the remorin family.</text>
</comment>
<feature type="domain" description="Remorin C-terminal" evidence="2">
    <location>
        <begin position="206"/>
        <end position="264"/>
    </location>
</feature>
<accession>A0A4S4E8X1</accession>
<evidence type="ECO:0000256" key="1">
    <source>
        <dbReference type="ARBA" id="ARBA00005711"/>
    </source>
</evidence>
<organism evidence="3 4">
    <name type="scientific">Camellia sinensis var. sinensis</name>
    <name type="common">China tea</name>
    <dbReference type="NCBI Taxonomy" id="542762"/>
    <lineage>
        <taxon>Eukaryota</taxon>
        <taxon>Viridiplantae</taxon>
        <taxon>Streptophyta</taxon>
        <taxon>Embryophyta</taxon>
        <taxon>Tracheophyta</taxon>
        <taxon>Spermatophyta</taxon>
        <taxon>Magnoliopsida</taxon>
        <taxon>eudicotyledons</taxon>
        <taxon>Gunneridae</taxon>
        <taxon>Pentapetalae</taxon>
        <taxon>asterids</taxon>
        <taxon>Ericales</taxon>
        <taxon>Theaceae</taxon>
        <taxon>Camellia</taxon>
    </lineage>
</organism>
<dbReference type="Proteomes" id="UP000306102">
    <property type="component" value="Unassembled WGS sequence"/>
</dbReference>